<organism evidence="2 3">
    <name type="scientific">Dreissena polymorpha</name>
    <name type="common">Zebra mussel</name>
    <name type="synonym">Mytilus polymorpha</name>
    <dbReference type="NCBI Taxonomy" id="45954"/>
    <lineage>
        <taxon>Eukaryota</taxon>
        <taxon>Metazoa</taxon>
        <taxon>Spiralia</taxon>
        <taxon>Lophotrochozoa</taxon>
        <taxon>Mollusca</taxon>
        <taxon>Bivalvia</taxon>
        <taxon>Autobranchia</taxon>
        <taxon>Heteroconchia</taxon>
        <taxon>Euheterodonta</taxon>
        <taxon>Imparidentia</taxon>
        <taxon>Neoheterodontei</taxon>
        <taxon>Myida</taxon>
        <taxon>Dreissenoidea</taxon>
        <taxon>Dreissenidae</taxon>
        <taxon>Dreissena</taxon>
    </lineage>
</organism>
<dbReference type="Proteomes" id="UP000828390">
    <property type="component" value="Unassembled WGS sequence"/>
</dbReference>
<sequence length="77" mass="8646">MRKLKVENTSSLYCDNLSQLVLFLCLNYQHIVPLSHEACDGCYGELGHSEGPLRSDQQSGTPPTQSLTTLQYNTWTL</sequence>
<reference evidence="2" key="1">
    <citation type="journal article" date="2019" name="bioRxiv">
        <title>The Genome of the Zebra Mussel, Dreissena polymorpha: A Resource for Invasive Species Research.</title>
        <authorList>
            <person name="McCartney M.A."/>
            <person name="Auch B."/>
            <person name="Kono T."/>
            <person name="Mallez S."/>
            <person name="Zhang Y."/>
            <person name="Obille A."/>
            <person name="Becker A."/>
            <person name="Abrahante J.E."/>
            <person name="Garbe J."/>
            <person name="Badalamenti J.P."/>
            <person name="Herman A."/>
            <person name="Mangelson H."/>
            <person name="Liachko I."/>
            <person name="Sullivan S."/>
            <person name="Sone E.D."/>
            <person name="Koren S."/>
            <person name="Silverstein K.A.T."/>
            <person name="Beckman K.B."/>
            <person name="Gohl D.M."/>
        </authorList>
    </citation>
    <scope>NUCLEOTIDE SEQUENCE</scope>
    <source>
        <strain evidence="2">Duluth1</strain>
        <tissue evidence="2">Whole animal</tissue>
    </source>
</reference>
<reference evidence="2" key="2">
    <citation type="submission" date="2020-11" db="EMBL/GenBank/DDBJ databases">
        <authorList>
            <person name="McCartney M.A."/>
            <person name="Auch B."/>
            <person name="Kono T."/>
            <person name="Mallez S."/>
            <person name="Becker A."/>
            <person name="Gohl D.M."/>
            <person name="Silverstein K.A.T."/>
            <person name="Koren S."/>
            <person name="Bechman K.B."/>
            <person name="Herman A."/>
            <person name="Abrahante J.E."/>
            <person name="Garbe J."/>
        </authorList>
    </citation>
    <scope>NUCLEOTIDE SEQUENCE</scope>
    <source>
        <strain evidence="2">Duluth1</strain>
        <tissue evidence="2">Whole animal</tissue>
    </source>
</reference>
<evidence type="ECO:0000256" key="1">
    <source>
        <dbReference type="SAM" id="MobiDB-lite"/>
    </source>
</evidence>
<feature type="compositionally biased region" description="Polar residues" evidence="1">
    <location>
        <begin position="55"/>
        <end position="77"/>
    </location>
</feature>
<accession>A0A9D4CPN4</accession>
<dbReference type="EMBL" id="JAIWYP010000012">
    <property type="protein sequence ID" value="KAH3728581.1"/>
    <property type="molecule type" value="Genomic_DNA"/>
</dbReference>
<comment type="caution">
    <text evidence="2">The sequence shown here is derived from an EMBL/GenBank/DDBJ whole genome shotgun (WGS) entry which is preliminary data.</text>
</comment>
<protein>
    <submittedName>
        <fullName evidence="2">Uncharacterized protein</fullName>
    </submittedName>
</protein>
<feature type="region of interest" description="Disordered" evidence="1">
    <location>
        <begin position="51"/>
        <end position="77"/>
    </location>
</feature>
<proteinExistence type="predicted"/>
<name>A0A9D4CPN4_DREPO</name>
<keyword evidence="3" id="KW-1185">Reference proteome</keyword>
<evidence type="ECO:0000313" key="2">
    <source>
        <dbReference type="EMBL" id="KAH3728581.1"/>
    </source>
</evidence>
<dbReference type="AlphaFoldDB" id="A0A9D4CPN4"/>
<evidence type="ECO:0000313" key="3">
    <source>
        <dbReference type="Proteomes" id="UP000828390"/>
    </source>
</evidence>
<gene>
    <name evidence="2" type="ORF">DPMN_054539</name>
</gene>